<dbReference type="AlphaFoldDB" id="A0A8S4PJK4"/>
<keyword evidence="1" id="KW-1133">Transmembrane helix</keyword>
<dbReference type="CDD" id="cd12087">
    <property type="entry name" value="TM_EGFR-like"/>
    <property type="match status" value="1"/>
</dbReference>
<keyword evidence="4" id="KW-1185">Reference proteome</keyword>
<dbReference type="EMBL" id="CAIIXF020000009">
    <property type="protein sequence ID" value="CAH1793837.1"/>
    <property type="molecule type" value="Genomic_DNA"/>
</dbReference>
<gene>
    <name evidence="3" type="ORF">OFUS_LOCUS18638</name>
</gene>
<accession>A0A8S4PJK4</accession>
<proteinExistence type="predicted"/>
<evidence type="ECO:0000256" key="1">
    <source>
        <dbReference type="SAM" id="Phobius"/>
    </source>
</evidence>
<sequence>MAVQCMYYNIVVIFLIWQPMCHSLCVNKPHGLELNLECDQGRTIFMTKVIHYGHTFSFRCNKTIQKSDWRQELVNCNWKSMCNLNAKPTCRSCLICIHYEEVCYDCLLSTRQCVGQNMTLECDENYSIKISSVLHGKAFPCYGDVLHYYVNEKRLNYISDFCNGLEECSFQSSLTRRWLFLWMHYNYEWVFYECTYDPKLSTTQFGTTLKTTIQSTSSQLTKSSSESVTTEQSTSSLQTFSRDIFFSTRSTRMSITDSSHNKEGTFEDHHQTPVAAIVVPSVLGGMFLVMILPLIVFLIKRKRKKNSRPKEMEDMQSNSDTIYGNAAFIKDLSAKTGLKERSNKSAMYSSTTPRNIQQDEEDFENVYYKIQTGVAVKQEEYYTHIIKQDDNTIYYNDANAAHNGEIAQPEDRQDDSAIYYND</sequence>
<dbReference type="Proteomes" id="UP000749559">
    <property type="component" value="Unassembled WGS sequence"/>
</dbReference>
<keyword evidence="1" id="KW-0472">Membrane</keyword>
<evidence type="ECO:0000256" key="2">
    <source>
        <dbReference type="SAM" id="SignalP"/>
    </source>
</evidence>
<dbReference type="OrthoDB" id="6327765at2759"/>
<protein>
    <submittedName>
        <fullName evidence="3">Uncharacterized protein</fullName>
    </submittedName>
</protein>
<feature type="chain" id="PRO_5035723573" evidence="2">
    <location>
        <begin position="24"/>
        <end position="422"/>
    </location>
</feature>
<feature type="transmembrane region" description="Helical" evidence="1">
    <location>
        <begin position="274"/>
        <end position="299"/>
    </location>
</feature>
<evidence type="ECO:0000313" key="3">
    <source>
        <dbReference type="EMBL" id="CAH1793837.1"/>
    </source>
</evidence>
<evidence type="ECO:0000313" key="4">
    <source>
        <dbReference type="Proteomes" id="UP000749559"/>
    </source>
</evidence>
<keyword evidence="2" id="KW-0732">Signal</keyword>
<keyword evidence="1" id="KW-0812">Transmembrane</keyword>
<name>A0A8S4PJK4_OWEFU</name>
<feature type="non-terminal residue" evidence="3">
    <location>
        <position position="422"/>
    </location>
</feature>
<reference evidence="3" key="1">
    <citation type="submission" date="2022-03" db="EMBL/GenBank/DDBJ databases">
        <authorList>
            <person name="Martin C."/>
        </authorList>
    </citation>
    <scope>NUCLEOTIDE SEQUENCE</scope>
</reference>
<comment type="caution">
    <text evidence="3">The sequence shown here is derived from an EMBL/GenBank/DDBJ whole genome shotgun (WGS) entry which is preliminary data.</text>
</comment>
<organism evidence="3 4">
    <name type="scientific">Owenia fusiformis</name>
    <name type="common">Polychaete worm</name>
    <dbReference type="NCBI Taxonomy" id="6347"/>
    <lineage>
        <taxon>Eukaryota</taxon>
        <taxon>Metazoa</taxon>
        <taxon>Spiralia</taxon>
        <taxon>Lophotrochozoa</taxon>
        <taxon>Annelida</taxon>
        <taxon>Polychaeta</taxon>
        <taxon>Sedentaria</taxon>
        <taxon>Canalipalpata</taxon>
        <taxon>Sabellida</taxon>
        <taxon>Oweniida</taxon>
        <taxon>Oweniidae</taxon>
        <taxon>Owenia</taxon>
    </lineage>
</organism>
<feature type="signal peptide" evidence="2">
    <location>
        <begin position="1"/>
        <end position="23"/>
    </location>
</feature>